<dbReference type="AlphaFoldDB" id="E5XPF2"/>
<dbReference type="SUPFAM" id="SSF103481">
    <property type="entry name" value="Multidrug resistance efflux transporter EmrE"/>
    <property type="match status" value="1"/>
</dbReference>
<dbReference type="STRING" id="679197.HMPREF9336_01380"/>
<evidence type="ECO:0000256" key="3">
    <source>
        <dbReference type="ARBA" id="ARBA00022692"/>
    </source>
</evidence>
<evidence type="ECO:0000256" key="4">
    <source>
        <dbReference type="ARBA" id="ARBA00022989"/>
    </source>
</evidence>
<dbReference type="InterPro" id="IPR000620">
    <property type="entry name" value="EamA_dom"/>
</dbReference>
<dbReference type="Proteomes" id="UP000004816">
    <property type="component" value="Unassembled WGS sequence"/>
</dbReference>
<gene>
    <name evidence="8" type="ORF">HMPREF9336_01380</name>
</gene>
<comment type="subcellular location">
    <subcellularLocation>
        <location evidence="1">Membrane</location>
        <topology evidence="1">Multi-pass membrane protein</topology>
    </subcellularLocation>
</comment>
<comment type="caution">
    <text evidence="8">The sequence shown here is derived from an EMBL/GenBank/DDBJ whole genome shotgun (WGS) entry which is preliminary data.</text>
</comment>
<keyword evidence="3 6" id="KW-0812">Transmembrane</keyword>
<comment type="similarity">
    <text evidence="2">Belongs to the EamA transporter family.</text>
</comment>
<dbReference type="EMBL" id="ACZI02000003">
    <property type="protein sequence ID" value="EFV13780.1"/>
    <property type="molecule type" value="Genomic_DNA"/>
</dbReference>
<accession>E5XPF2</accession>
<evidence type="ECO:0000313" key="9">
    <source>
        <dbReference type="Proteomes" id="UP000004816"/>
    </source>
</evidence>
<evidence type="ECO:0000256" key="1">
    <source>
        <dbReference type="ARBA" id="ARBA00004141"/>
    </source>
</evidence>
<evidence type="ECO:0000313" key="8">
    <source>
        <dbReference type="EMBL" id="EFV13780.1"/>
    </source>
</evidence>
<evidence type="ECO:0000256" key="5">
    <source>
        <dbReference type="ARBA" id="ARBA00023136"/>
    </source>
</evidence>
<evidence type="ECO:0000259" key="7">
    <source>
        <dbReference type="Pfam" id="PF00892"/>
    </source>
</evidence>
<name>E5XPF2_SEGRC</name>
<dbReference type="InterPro" id="IPR037185">
    <property type="entry name" value="EmrE-like"/>
</dbReference>
<proteinExistence type="inferred from homology"/>
<feature type="transmembrane region" description="Helical" evidence="6">
    <location>
        <begin position="54"/>
        <end position="74"/>
    </location>
</feature>
<keyword evidence="4 6" id="KW-1133">Transmembrane helix</keyword>
<feature type="transmembrane region" description="Helical" evidence="6">
    <location>
        <begin position="24"/>
        <end position="42"/>
    </location>
</feature>
<dbReference type="HOGENOM" id="CLU_056500_0_0_11"/>
<feature type="transmembrane region" description="Helical" evidence="6">
    <location>
        <begin position="199"/>
        <end position="218"/>
    </location>
</feature>
<feature type="domain" description="EamA" evidence="7">
    <location>
        <begin position="134"/>
        <end position="266"/>
    </location>
</feature>
<evidence type="ECO:0000256" key="6">
    <source>
        <dbReference type="SAM" id="Phobius"/>
    </source>
</evidence>
<dbReference type="InterPro" id="IPR050638">
    <property type="entry name" value="AA-Vitamin_Transporters"/>
</dbReference>
<keyword evidence="5 6" id="KW-0472">Membrane</keyword>
<dbReference type="Pfam" id="PF00892">
    <property type="entry name" value="EamA"/>
    <property type="match status" value="1"/>
</dbReference>
<dbReference type="GO" id="GO:0016020">
    <property type="term" value="C:membrane"/>
    <property type="evidence" value="ECO:0007669"/>
    <property type="project" value="UniProtKB-SubCell"/>
</dbReference>
<organism evidence="8 9">
    <name type="scientific">Segniliparus rugosus (strain ATCC BAA-974 / DSM 45345 / CCUG 50838 / CIP 108380 / JCM 13579 / CDC 945)</name>
    <dbReference type="NCBI Taxonomy" id="679197"/>
    <lineage>
        <taxon>Bacteria</taxon>
        <taxon>Bacillati</taxon>
        <taxon>Actinomycetota</taxon>
        <taxon>Actinomycetes</taxon>
        <taxon>Mycobacteriales</taxon>
        <taxon>Segniliparaceae</taxon>
        <taxon>Segniliparus</taxon>
    </lineage>
</organism>
<feature type="transmembrane region" description="Helical" evidence="6">
    <location>
        <begin position="165"/>
        <end position="187"/>
    </location>
</feature>
<sequence>MVAFSFSFPATAWALTGFGPWTSTGLRGALAGALAAICLASVRAPLPRLADLRGLAAVAAGCVVGFPLLTSLALTTSSTSHSAIVIGVLPLATAAFSSWITGRNQPRAFWVAALAGAALVVGFALSQNHGLPTLGDAYLAAAVLVCGAGYAEGGRLSAHMPGWQVIAWGLVAGLPCMVAVSAVALAAEPAHPTGKAVFGLAYVTLVSQFGGFVVWYWGMARAGVARASQLQLAQPLMTLGWSATLMGERVPPSMPAVAVLVLACVVATQHAGRPSAPATADPAGEACGMPLESVRG</sequence>
<protein>
    <recommendedName>
        <fullName evidence="7">EamA domain-containing protein</fullName>
    </recommendedName>
</protein>
<reference evidence="8 9" key="1">
    <citation type="journal article" date="2011" name="Stand. Genomic Sci.">
        <title>High quality draft genome sequence of Segniliparus rugosus CDC 945(T)= (ATCC BAA-974(T)).</title>
        <authorList>
            <person name="Earl A.M."/>
            <person name="Desjardins C.A."/>
            <person name="Fitzgerald M.G."/>
            <person name="Arachchi H.M."/>
            <person name="Zeng Q."/>
            <person name="Mehta T."/>
            <person name="Griggs A."/>
            <person name="Birren B.W."/>
            <person name="Toney N.C."/>
            <person name="Carr J."/>
            <person name="Posey J."/>
            <person name="Butler W.R."/>
        </authorList>
    </citation>
    <scope>NUCLEOTIDE SEQUENCE [LARGE SCALE GENOMIC DNA]</scope>
    <source>
        <strain evidence="9">ATCC BAA-974 / DSM 45345 / CCUG 50838 / CIP 108380 / JCM 13579 / CDC 945</strain>
    </source>
</reference>
<dbReference type="RefSeq" id="WP_007468971.1">
    <property type="nucleotide sequence ID" value="NZ_KI391954.1"/>
</dbReference>
<feature type="transmembrane region" description="Helical" evidence="6">
    <location>
        <begin position="137"/>
        <end position="153"/>
    </location>
</feature>
<dbReference type="eggNOG" id="COG0697">
    <property type="taxonomic scope" value="Bacteria"/>
</dbReference>
<feature type="transmembrane region" description="Helical" evidence="6">
    <location>
        <begin position="80"/>
        <end position="101"/>
    </location>
</feature>
<evidence type="ECO:0000256" key="2">
    <source>
        <dbReference type="ARBA" id="ARBA00007362"/>
    </source>
</evidence>
<keyword evidence="9" id="KW-1185">Reference proteome</keyword>
<feature type="transmembrane region" description="Helical" evidence="6">
    <location>
        <begin position="108"/>
        <end position="125"/>
    </location>
</feature>
<dbReference type="PANTHER" id="PTHR32322:SF2">
    <property type="entry name" value="EAMA DOMAIN-CONTAINING PROTEIN"/>
    <property type="match status" value="1"/>
</dbReference>
<dbReference type="PANTHER" id="PTHR32322">
    <property type="entry name" value="INNER MEMBRANE TRANSPORTER"/>
    <property type="match status" value="1"/>
</dbReference>